<organism evidence="2 3">
    <name type="scientific">Candidatus Sulfuritelmatomonas gaucii</name>
    <dbReference type="NCBI Taxonomy" id="2043161"/>
    <lineage>
        <taxon>Bacteria</taxon>
        <taxon>Pseudomonadati</taxon>
        <taxon>Acidobacteriota</taxon>
        <taxon>Terriglobia</taxon>
        <taxon>Terriglobales</taxon>
        <taxon>Acidobacteriaceae</taxon>
        <taxon>Candidatus Sulfuritelmatomonas</taxon>
    </lineage>
</organism>
<protein>
    <submittedName>
        <fullName evidence="2">Uncharacterized protein</fullName>
    </submittedName>
</protein>
<dbReference type="AlphaFoldDB" id="A0A2N9L2T7"/>
<evidence type="ECO:0000313" key="3">
    <source>
        <dbReference type="Proteomes" id="UP000239735"/>
    </source>
</evidence>
<accession>A0A2N9L2T7</accession>
<feature type="region of interest" description="Disordered" evidence="1">
    <location>
        <begin position="85"/>
        <end position="133"/>
    </location>
</feature>
<dbReference type="Proteomes" id="UP000239735">
    <property type="component" value="Unassembled WGS sequence"/>
</dbReference>
<gene>
    <name evidence="2" type="ORF">SBA5_100040</name>
</gene>
<evidence type="ECO:0000313" key="2">
    <source>
        <dbReference type="EMBL" id="SPE17443.1"/>
    </source>
</evidence>
<sequence>MRIPRQPGRVRCRRPHTRLQKLSKGLRLFHGRKIQLDDHICRIVHRLMNPMLRHPSVCALACKLVEGCLPRREVGDRVFDVQRSQCRPPRGTESRFGAGLSTGGWPSSPRGKMGERRGAPGLASETWDSQSPGSLLIGPLDPETWERSTAAGTFAKVKHSAASNPPQPFHAKPNVSPAHFADYFCEISTFVLVADVAGQWSDPEFRSHTGYLACFLAPLTPQTPLTPLNASFIRIFDLTLFLSVICRR</sequence>
<evidence type="ECO:0000256" key="1">
    <source>
        <dbReference type="SAM" id="MobiDB-lite"/>
    </source>
</evidence>
<name>A0A2N9L2T7_9BACT</name>
<proteinExistence type="predicted"/>
<reference evidence="3" key="1">
    <citation type="submission" date="2018-02" db="EMBL/GenBank/DDBJ databases">
        <authorList>
            <person name="Hausmann B."/>
        </authorList>
    </citation>
    <scope>NUCLEOTIDE SEQUENCE [LARGE SCALE GENOMIC DNA]</scope>
    <source>
        <strain evidence="3">Peat soil MAG SbA5</strain>
    </source>
</reference>
<dbReference type="EMBL" id="OKRB01000002">
    <property type="protein sequence ID" value="SPE17443.1"/>
    <property type="molecule type" value="Genomic_DNA"/>
</dbReference>